<organism evidence="2 3">
    <name type="scientific">Sphingorhabdus pulchriflava</name>
    <dbReference type="NCBI Taxonomy" id="2292257"/>
    <lineage>
        <taxon>Bacteria</taxon>
        <taxon>Pseudomonadati</taxon>
        <taxon>Pseudomonadota</taxon>
        <taxon>Alphaproteobacteria</taxon>
        <taxon>Sphingomonadales</taxon>
        <taxon>Sphingomonadaceae</taxon>
        <taxon>Sphingorhabdus</taxon>
    </lineage>
</organism>
<feature type="transmembrane region" description="Helical" evidence="1">
    <location>
        <begin position="89"/>
        <end position="106"/>
    </location>
</feature>
<keyword evidence="3" id="KW-1185">Reference proteome</keyword>
<evidence type="ECO:0000313" key="3">
    <source>
        <dbReference type="Proteomes" id="UP000263833"/>
    </source>
</evidence>
<evidence type="ECO:0000256" key="1">
    <source>
        <dbReference type="SAM" id="Phobius"/>
    </source>
</evidence>
<accession>A0A371B1M4</accession>
<feature type="transmembrane region" description="Helical" evidence="1">
    <location>
        <begin position="337"/>
        <end position="355"/>
    </location>
</feature>
<keyword evidence="1" id="KW-0812">Transmembrane</keyword>
<protein>
    <recommendedName>
        <fullName evidence="4">Glycosyltransferase RgtA/B/C/D-like domain-containing protein</fullName>
    </recommendedName>
</protein>
<keyword evidence="1" id="KW-1133">Transmembrane helix</keyword>
<name>A0A371B1M4_9SPHN</name>
<feature type="transmembrane region" description="Helical" evidence="1">
    <location>
        <begin position="289"/>
        <end position="307"/>
    </location>
</feature>
<comment type="caution">
    <text evidence="2">The sequence shown here is derived from an EMBL/GenBank/DDBJ whole genome shotgun (WGS) entry which is preliminary data.</text>
</comment>
<evidence type="ECO:0000313" key="2">
    <source>
        <dbReference type="EMBL" id="RDV01485.1"/>
    </source>
</evidence>
<dbReference type="Proteomes" id="UP000263833">
    <property type="component" value="Unassembled WGS sequence"/>
</dbReference>
<feature type="transmembrane region" description="Helical" evidence="1">
    <location>
        <begin position="161"/>
        <end position="192"/>
    </location>
</feature>
<keyword evidence="1" id="KW-0472">Membrane</keyword>
<dbReference type="RefSeq" id="WP_115550263.1">
    <property type="nucleotide sequence ID" value="NZ_QRGP01000003.1"/>
</dbReference>
<gene>
    <name evidence="2" type="ORF">DXH95_14415</name>
</gene>
<proteinExistence type="predicted"/>
<feature type="transmembrane region" description="Helical" evidence="1">
    <location>
        <begin position="18"/>
        <end position="37"/>
    </location>
</feature>
<dbReference type="OrthoDB" id="7714635at2"/>
<dbReference type="AlphaFoldDB" id="A0A371B1M4"/>
<reference evidence="3" key="1">
    <citation type="submission" date="2018-08" db="EMBL/GenBank/DDBJ databases">
        <authorList>
            <person name="Kim S.-J."/>
            <person name="Jung G.-Y."/>
        </authorList>
    </citation>
    <scope>NUCLEOTIDE SEQUENCE [LARGE SCALE GENOMIC DNA]</scope>
    <source>
        <strain evidence="3">GY_G</strain>
    </source>
</reference>
<sequence>MAETTITKTSKHSWDAHHWIAGAIVLVATLQFHLIFVQGFNWDEFYFLSQVHAAENGTLQIALNTIHTRLFFWLPLLPDEIVQLRTARVFMLAAELSTGACIIGLARRFTDMQTAMLAGLAYISAGYVFLHGASFRVDPIVTALLMAALLGSATVRQSWRSGLAIALLIAVAGATTIKAVFFAPAFAGIWLMRWSESTDRQRTAIWMASTTVCAVLFFGVIYGLHSHNLAIADAEASRKMVSNAGEKMFSMGLFPRGQFLIKQGFIALIFSATLLAAPVAIGLQKRTRIEEVVLIAFWLPLLSLAIYRNSFPYFYAFIMAPATVAAAAALMPVVRRYGALPLALLLLGNGAWLYWNTPKDMQVVQARVLHSVHAIFPKPVAYIDFSSMISSFPKQGFFMSGWGMDNYRDAGQPVFAEILQSQTVPLVIANHDSLDAALRGSEAQKPLLDADAQILLDNYVHHWGPIWLAGREIDGPAGQRTINIAIPGIYTVEGSAITIAGIEYEPGDKVVLGRGPQVVERRTEKNVVLRFGRGAIKPSAVEPKLGRFGVFSDF</sequence>
<feature type="transmembrane region" description="Helical" evidence="1">
    <location>
        <begin position="204"/>
        <end position="224"/>
    </location>
</feature>
<feature type="transmembrane region" description="Helical" evidence="1">
    <location>
        <begin position="259"/>
        <end position="277"/>
    </location>
</feature>
<evidence type="ECO:0008006" key="4">
    <source>
        <dbReference type="Google" id="ProtNLM"/>
    </source>
</evidence>
<feature type="transmembrane region" description="Helical" evidence="1">
    <location>
        <begin position="137"/>
        <end position="155"/>
    </location>
</feature>
<dbReference type="EMBL" id="QRGP01000003">
    <property type="protein sequence ID" value="RDV01485.1"/>
    <property type="molecule type" value="Genomic_DNA"/>
</dbReference>
<feature type="transmembrane region" description="Helical" evidence="1">
    <location>
        <begin position="313"/>
        <end position="330"/>
    </location>
</feature>